<dbReference type="AlphaFoldDB" id="A0A813TIA6"/>
<sequence length="331" mass="37883">MKIFFNLIFLSLQFFNPIVCINSTLECSSTNDPHMINFNKVAFEFHYGGTFPLYESSYVKIYAGFKRCSPTSNAYCNCLIEVELYNGEFVIVNNCFGLDSEVQTDENNLDCSTQIQISSLFSEAAWEEAPDVHQSFKCATTPTNSIVVRTTLPSRKNDVMILIYKRPDIIDQIKIYPSDNYAFNSLQETDKSLCGSYDRADVPKIETNKIQIDEKIVSKCDEELVDNCIEKAILSPKQSFMTTRVKKLVQDCALDIKVGVESTGMFQKEIFEQTIYEELVKNYRNPQCKSDICLDSEVYNMLRKFCTCKGKVPNKMCLIEKKCTKSFKLCV</sequence>
<keyword evidence="1" id="KW-0732">Signal</keyword>
<dbReference type="OrthoDB" id="10344820at2759"/>
<protein>
    <submittedName>
        <fullName evidence="2">Uncharacterized protein</fullName>
    </submittedName>
</protein>
<accession>A0A813TIA6</accession>
<evidence type="ECO:0000256" key="1">
    <source>
        <dbReference type="SAM" id="SignalP"/>
    </source>
</evidence>
<keyword evidence="3" id="KW-1185">Reference proteome</keyword>
<proteinExistence type="predicted"/>
<evidence type="ECO:0000313" key="2">
    <source>
        <dbReference type="EMBL" id="CAF0813030.1"/>
    </source>
</evidence>
<reference evidence="2" key="1">
    <citation type="submission" date="2021-02" db="EMBL/GenBank/DDBJ databases">
        <authorList>
            <person name="Nowell W R."/>
        </authorList>
    </citation>
    <scope>NUCLEOTIDE SEQUENCE</scope>
    <source>
        <strain evidence="2">Ploen Becks lab</strain>
    </source>
</reference>
<comment type="caution">
    <text evidence="2">The sequence shown here is derived from an EMBL/GenBank/DDBJ whole genome shotgun (WGS) entry which is preliminary data.</text>
</comment>
<feature type="signal peptide" evidence="1">
    <location>
        <begin position="1"/>
        <end position="20"/>
    </location>
</feature>
<dbReference type="Proteomes" id="UP000663879">
    <property type="component" value="Unassembled WGS sequence"/>
</dbReference>
<organism evidence="2 3">
    <name type="scientific">Brachionus calyciflorus</name>
    <dbReference type="NCBI Taxonomy" id="104777"/>
    <lineage>
        <taxon>Eukaryota</taxon>
        <taxon>Metazoa</taxon>
        <taxon>Spiralia</taxon>
        <taxon>Gnathifera</taxon>
        <taxon>Rotifera</taxon>
        <taxon>Eurotatoria</taxon>
        <taxon>Monogononta</taxon>
        <taxon>Pseudotrocha</taxon>
        <taxon>Ploima</taxon>
        <taxon>Brachionidae</taxon>
        <taxon>Brachionus</taxon>
    </lineage>
</organism>
<evidence type="ECO:0000313" key="3">
    <source>
        <dbReference type="Proteomes" id="UP000663879"/>
    </source>
</evidence>
<gene>
    <name evidence="2" type="ORF">OXX778_LOCUS7073</name>
</gene>
<dbReference type="EMBL" id="CAJNOC010000879">
    <property type="protein sequence ID" value="CAF0813030.1"/>
    <property type="molecule type" value="Genomic_DNA"/>
</dbReference>
<name>A0A813TIA6_9BILA</name>
<feature type="chain" id="PRO_5032267451" evidence="1">
    <location>
        <begin position="21"/>
        <end position="331"/>
    </location>
</feature>